<keyword evidence="1" id="KW-0472">Membrane</keyword>
<comment type="caution">
    <text evidence="2">The sequence shown here is derived from an EMBL/GenBank/DDBJ whole genome shotgun (WGS) entry which is preliminary data.</text>
</comment>
<evidence type="ECO:0000313" key="2">
    <source>
        <dbReference type="EMBL" id="MFD2263480.1"/>
    </source>
</evidence>
<dbReference type="RefSeq" id="WP_379876491.1">
    <property type="nucleotide sequence ID" value="NZ_JBHUIP010000011.1"/>
</dbReference>
<dbReference type="Proteomes" id="UP001597295">
    <property type="component" value="Unassembled WGS sequence"/>
</dbReference>
<gene>
    <name evidence="2" type="ORF">ACFSM5_11320</name>
</gene>
<keyword evidence="1" id="KW-0812">Transmembrane</keyword>
<name>A0ABW5DRQ2_9PROT</name>
<accession>A0ABW5DRQ2</accession>
<dbReference type="EMBL" id="JBHUIP010000011">
    <property type="protein sequence ID" value="MFD2263480.1"/>
    <property type="molecule type" value="Genomic_DNA"/>
</dbReference>
<sequence>MLRKKIHFWMYFANAIWTLMILCLLAMIGKVLWEWFVIDRYRSEGQPELLISAFTLGPIFFIGLFSARVFFYFFHIPTKLSLVETGDQKFVCVSSPWDRARIEPKLTLETYRRSGNSFIIHDTYTTTQGSFPSELAKVRSPDIMYPIEKRFLGHMEDDQYVVRAVFNYMSRMTNFRYVEALPLSGWPVKTPWHRRFLKWLRAV</sequence>
<evidence type="ECO:0000256" key="1">
    <source>
        <dbReference type="SAM" id="Phobius"/>
    </source>
</evidence>
<protein>
    <recommendedName>
        <fullName evidence="4">SMODS-associating 2TM beta-strand rich effector domain-containing protein</fullName>
    </recommendedName>
</protein>
<feature type="transmembrane region" description="Helical" evidence="1">
    <location>
        <begin position="12"/>
        <end position="33"/>
    </location>
</feature>
<organism evidence="2 3">
    <name type="scientific">Lacibacterium aquatile</name>
    <dbReference type="NCBI Taxonomy" id="1168082"/>
    <lineage>
        <taxon>Bacteria</taxon>
        <taxon>Pseudomonadati</taxon>
        <taxon>Pseudomonadota</taxon>
        <taxon>Alphaproteobacteria</taxon>
        <taxon>Rhodospirillales</taxon>
        <taxon>Rhodospirillaceae</taxon>
    </lineage>
</organism>
<evidence type="ECO:0008006" key="4">
    <source>
        <dbReference type="Google" id="ProtNLM"/>
    </source>
</evidence>
<keyword evidence="1" id="KW-1133">Transmembrane helix</keyword>
<proteinExistence type="predicted"/>
<evidence type="ECO:0000313" key="3">
    <source>
        <dbReference type="Proteomes" id="UP001597295"/>
    </source>
</evidence>
<keyword evidence="3" id="KW-1185">Reference proteome</keyword>
<reference evidence="3" key="1">
    <citation type="journal article" date="2019" name="Int. J. Syst. Evol. Microbiol.">
        <title>The Global Catalogue of Microorganisms (GCM) 10K type strain sequencing project: providing services to taxonomists for standard genome sequencing and annotation.</title>
        <authorList>
            <consortium name="The Broad Institute Genomics Platform"/>
            <consortium name="The Broad Institute Genome Sequencing Center for Infectious Disease"/>
            <person name="Wu L."/>
            <person name="Ma J."/>
        </authorList>
    </citation>
    <scope>NUCLEOTIDE SEQUENCE [LARGE SCALE GENOMIC DNA]</scope>
    <source>
        <strain evidence="3">CGMCC 1.19062</strain>
    </source>
</reference>
<feature type="transmembrane region" description="Helical" evidence="1">
    <location>
        <begin position="53"/>
        <end position="74"/>
    </location>
</feature>